<dbReference type="Proteomes" id="UP000249645">
    <property type="component" value="Unassembled WGS sequence"/>
</dbReference>
<evidence type="ECO:0000313" key="1">
    <source>
        <dbReference type="EMBL" id="PZP41977.1"/>
    </source>
</evidence>
<evidence type="ECO:0000313" key="2">
    <source>
        <dbReference type="Proteomes" id="UP000249645"/>
    </source>
</evidence>
<proteinExistence type="predicted"/>
<name>A0A2W5EKB3_9SPHI</name>
<comment type="caution">
    <text evidence="1">The sequence shown here is derived from an EMBL/GenBank/DDBJ whole genome shotgun (WGS) entry which is preliminary data.</text>
</comment>
<accession>A0A2W5EKB3</accession>
<gene>
    <name evidence="1" type="ORF">DI598_17525</name>
</gene>
<sequence>MKMLHRNLLFGLLLLRFSITHGQKIAMPLFSPKYFQKIMKKEMVEDLISLSFQQEFDTGKKNDSIDIEMFIEIGLVTDKRGNLDSIVFLNRNSYDPLSISICEKTISQFLRKKQAAYPKNKILIFRWFLFIKPPWDEKYTIRLLKENKSFDQVKLKATFDYRDLILIKDVESKSNAILFPIDIFTPHSLITGPGSEVSCN</sequence>
<dbReference type="AlphaFoldDB" id="A0A2W5EKB3"/>
<protein>
    <submittedName>
        <fullName evidence="1">Uncharacterized protein</fullName>
    </submittedName>
</protein>
<organism evidence="1 2">
    <name type="scientific">Pseudopedobacter saltans</name>
    <dbReference type="NCBI Taxonomy" id="151895"/>
    <lineage>
        <taxon>Bacteria</taxon>
        <taxon>Pseudomonadati</taxon>
        <taxon>Bacteroidota</taxon>
        <taxon>Sphingobacteriia</taxon>
        <taxon>Sphingobacteriales</taxon>
        <taxon>Sphingobacteriaceae</taxon>
        <taxon>Pseudopedobacter</taxon>
    </lineage>
</organism>
<dbReference type="EMBL" id="QFOI01000467">
    <property type="protein sequence ID" value="PZP41977.1"/>
    <property type="molecule type" value="Genomic_DNA"/>
</dbReference>
<reference evidence="1 2" key="1">
    <citation type="submission" date="2017-11" db="EMBL/GenBank/DDBJ databases">
        <title>Infants hospitalized years apart are colonized by the same room-sourced microbial strains.</title>
        <authorList>
            <person name="Brooks B."/>
            <person name="Olm M.R."/>
            <person name="Firek B.A."/>
            <person name="Baker R."/>
            <person name="Thomas B.C."/>
            <person name="Morowitz M.J."/>
            <person name="Banfield J.F."/>
        </authorList>
    </citation>
    <scope>NUCLEOTIDE SEQUENCE [LARGE SCALE GENOMIC DNA]</scope>
    <source>
        <strain evidence="1">S2_009_000_R2_76</strain>
    </source>
</reference>